<dbReference type="InterPro" id="IPR000792">
    <property type="entry name" value="Tscrpt_reg_LuxR_C"/>
</dbReference>
<dbReference type="SUPFAM" id="SSF52172">
    <property type="entry name" value="CheY-like"/>
    <property type="match status" value="1"/>
</dbReference>
<feature type="modified residue" description="4-aspartylphosphate" evidence="6">
    <location>
        <position position="56"/>
    </location>
</feature>
<evidence type="ECO:0000256" key="2">
    <source>
        <dbReference type="ARBA" id="ARBA00022553"/>
    </source>
</evidence>
<dbReference type="InterPro" id="IPR011006">
    <property type="entry name" value="CheY-like_superfamily"/>
</dbReference>
<evidence type="ECO:0000313" key="10">
    <source>
        <dbReference type="Proteomes" id="UP001601059"/>
    </source>
</evidence>
<dbReference type="InterPro" id="IPR039420">
    <property type="entry name" value="WalR-like"/>
</dbReference>
<dbReference type="RefSeq" id="WP_389362248.1">
    <property type="nucleotide sequence ID" value="NZ_JBIACK010000009.1"/>
</dbReference>
<evidence type="ECO:0000256" key="4">
    <source>
        <dbReference type="ARBA" id="ARBA00023125"/>
    </source>
</evidence>
<comment type="caution">
    <text evidence="9">The sequence shown here is derived from an EMBL/GenBank/DDBJ whole genome shotgun (WGS) entry which is preliminary data.</text>
</comment>
<dbReference type="InterPro" id="IPR001789">
    <property type="entry name" value="Sig_transdc_resp-reg_receiver"/>
</dbReference>
<dbReference type="PROSITE" id="PS00622">
    <property type="entry name" value="HTH_LUXR_1"/>
    <property type="match status" value="1"/>
</dbReference>
<keyword evidence="4" id="KW-0238">DNA-binding</keyword>
<evidence type="ECO:0000256" key="3">
    <source>
        <dbReference type="ARBA" id="ARBA00023015"/>
    </source>
</evidence>
<evidence type="ECO:0000256" key="6">
    <source>
        <dbReference type="PROSITE-ProRule" id="PRU00169"/>
    </source>
</evidence>
<organism evidence="9 10">
    <name type="scientific">Cytobacillus spartinae</name>
    <dbReference type="NCBI Taxonomy" id="3299023"/>
    <lineage>
        <taxon>Bacteria</taxon>
        <taxon>Bacillati</taxon>
        <taxon>Bacillota</taxon>
        <taxon>Bacilli</taxon>
        <taxon>Bacillales</taxon>
        <taxon>Bacillaceae</taxon>
        <taxon>Cytobacillus</taxon>
    </lineage>
</organism>
<dbReference type="CDD" id="cd06170">
    <property type="entry name" value="LuxR_C_like"/>
    <property type="match status" value="1"/>
</dbReference>
<dbReference type="EMBL" id="JBIACK010000009">
    <property type="protein sequence ID" value="MFE8702279.1"/>
    <property type="molecule type" value="Genomic_DNA"/>
</dbReference>
<dbReference type="SMART" id="SM00448">
    <property type="entry name" value="REC"/>
    <property type="match status" value="1"/>
</dbReference>
<keyword evidence="2 6" id="KW-0597">Phosphoprotein</keyword>
<dbReference type="CDD" id="cd17535">
    <property type="entry name" value="REC_NarL-like"/>
    <property type="match status" value="1"/>
</dbReference>
<evidence type="ECO:0000256" key="1">
    <source>
        <dbReference type="ARBA" id="ARBA00004496"/>
    </source>
</evidence>
<dbReference type="SUPFAM" id="SSF46894">
    <property type="entry name" value="C-terminal effector domain of the bipartite response regulators"/>
    <property type="match status" value="1"/>
</dbReference>
<evidence type="ECO:0000259" key="7">
    <source>
        <dbReference type="PROSITE" id="PS50043"/>
    </source>
</evidence>
<dbReference type="Gene3D" id="3.40.50.2300">
    <property type="match status" value="1"/>
</dbReference>
<keyword evidence="5" id="KW-0804">Transcription</keyword>
<dbReference type="InterPro" id="IPR058245">
    <property type="entry name" value="NreC/VraR/RcsB-like_REC"/>
</dbReference>
<gene>
    <name evidence="9" type="ORF">ACFYKX_16915</name>
</gene>
<dbReference type="PANTHER" id="PTHR43214">
    <property type="entry name" value="TWO-COMPONENT RESPONSE REGULATOR"/>
    <property type="match status" value="1"/>
</dbReference>
<evidence type="ECO:0000256" key="5">
    <source>
        <dbReference type="ARBA" id="ARBA00023163"/>
    </source>
</evidence>
<evidence type="ECO:0000313" key="9">
    <source>
        <dbReference type="EMBL" id="MFE8702279.1"/>
    </source>
</evidence>
<dbReference type="Pfam" id="PF00072">
    <property type="entry name" value="Response_reg"/>
    <property type="match status" value="1"/>
</dbReference>
<dbReference type="PANTHER" id="PTHR43214:SF24">
    <property type="entry name" value="TRANSCRIPTIONAL REGULATORY PROTEIN NARL-RELATED"/>
    <property type="match status" value="1"/>
</dbReference>
<dbReference type="InterPro" id="IPR016032">
    <property type="entry name" value="Sig_transdc_resp-reg_C-effctor"/>
</dbReference>
<dbReference type="PRINTS" id="PR00038">
    <property type="entry name" value="HTHLUXR"/>
</dbReference>
<keyword evidence="10" id="KW-1185">Reference proteome</keyword>
<reference evidence="9 10" key="1">
    <citation type="submission" date="2024-08" db="EMBL/GenBank/DDBJ databases">
        <title>Two novel Cytobacillus novel species.</title>
        <authorList>
            <person name="Liu G."/>
        </authorList>
    </citation>
    <scope>NUCLEOTIDE SEQUENCE [LARGE SCALE GENOMIC DNA]</scope>
    <source>
        <strain evidence="9 10">FJAT-54145</strain>
    </source>
</reference>
<dbReference type="Proteomes" id="UP001601059">
    <property type="component" value="Unassembled WGS sequence"/>
</dbReference>
<feature type="domain" description="Response regulatory" evidence="8">
    <location>
        <begin position="5"/>
        <end position="121"/>
    </location>
</feature>
<dbReference type="Pfam" id="PF00196">
    <property type="entry name" value="GerE"/>
    <property type="match status" value="1"/>
</dbReference>
<accession>A0ABW6KEY1</accession>
<dbReference type="PROSITE" id="PS50110">
    <property type="entry name" value="RESPONSE_REGULATORY"/>
    <property type="match status" value="1"/>
</dbReference>
<proteinExistence type="predicted"/>
<comment type="subcellular location">
    <subcellularLocation>
        <location evidence="1">Cytoplasm</location>
    </subcellularLocation>
</comment>
<dbReference type="PROSITE" id="PS50043">
    <property type="entry name" value="HTH_LUXR_2"/>
    <property type="match status" value="1"/>
</dbReference>
<keyword evidence="3" id="KW-0805">Transcription regulation</keyword>
<feature type="domain" description="HTH luxR-type" evidence="7">
    <location>
        <begin position="147"/>
        <end position="212"/>
    </location>
</feature>
<evidence type="ECO:0000259" key="8">
    <source>
        <dbReference type="PROSITE" id="PS50110"/>
    </source>
</evidence>
<protein>
    <submittedName>
        <fullName evidence="9">Response regulator</fullName>
    </submittedName>
</protein>
<name>A0ABW6KEY1_9BACI</name>
<sequence>MEKIKLLLVDDQDLIRESLKIVLEMEEDFELVGVASNGQEAYDQAIKMRPDIILMDLNMPVMDGITATKLIKQSYSDVKIIILTTFQEVDYVKDALKNGAEAYLLKAIHPNDLASSIRLVNRGETLISQVLARQLLSSIPDEKAEETLNKKYGLSEREGDILKSIANGLSNKEISEKYYLTEGTVKNYVSRLYAKLDVTNRLDAINKIKGEK</sequence>
<dbReference type="SMART" id="SM00421">
    <property type="entry name" value="HTH_LUXR"/>
    <property type="match status" value="1"/>
</dbReference>